<keyword evidence="2" id="KW-1185">Reference proteome</keyword>
<dbReference type="InterPro" id="IPR009078">
    <property type="entry name" value="Ferritin-like_SF"/>
</dbReference>
<evidence type="ECO:0000313" key="2">
    <source>
        <dbReference type="Proteomes" id="UP001324380"/>
    </source>
</evidence>
<protein>
    <submittedName>
        <fullName evidence="1">DUF892 family protein</fullName>
    </submittedName>
</protein>
<dbReference type="Proteomes" id="UP001324380">
    <property type="component" value="Chromosome"/>
</dbReference>
<dbReference type="SUPFAM" id="SSF47240">
    <property type="entry name" value="Ferritin-like"/>
    <property type="match status" value="1"/>
</dbReference>
<accession>A0ABZ0TKQ9</accession>
<dbReference type="Gene3D" id="1.20.1260.10">
    <property type="match status" value="1"/>
</dbReference>
<dbReference type="RefSeq" id="WP_321562895.1">
    <property type="nucleotide sequence ID" value="NZ_CP139558.1"/>
</dbReference>
<proteinExistence type="predicted"/>
<sequence length="176" mass="20189">MTRPPVNDLSPQDVKFEDEHLKKIFLEHLNSIYCGKQHLINFFEEIKGLATLQFLKNAIQECTNDAAEQLQHLDGIFNSISEDQSKISVLGMKAMTLEAYISAIKAGKTPMERDVFIVFYLQLIEGIEVTYFKVLKNLARAIGYSNTFLDKPFNQAVEDRIMFESIYKEYISEPAP</sequence>
<gene>
    <name evidence="1" type="ORF">SNE25_31080</name>
</gene>
<organism evidence="1 2">
    <name type="scientific">Mucilaginibacter sabulilitoris</name>
    <dbReference type="NCBI Taxonomy" id="1173583"/>
    <lineage>
        <taxon>Bacteria</taxon>
        <taxon>Pseudomonadati</taxon>
        <taxon>Bacteroidota</taxon>
        <taxon>Sphingobacteriia</taxon>
        <taxon>Sphingobacteriales</taxon>
        <taxon>Sphingobacteriaceae</taxon>
        <taxon>Mucilaginibacter</taxon>
    </lineage>
</organism>
<dbReference type="InterPro" id="IPR012347">
    <property type="entry name" value="Ferritin-like"/>
</dbReference>
<name>A0ABZ0TKQ9_9SPHI</name>
<dbReference type="Pfam" id="PF05974">
    <property type="entry name" value="DUF892"/>
    <property type="match status" value="1"/>
</dbReference>
<dbReference type="InterPro" id="IPR010287">
    <property type="entry name" value="DUF892_YciF-like"/>
</dbReference>
<reference evidence="1 2" key="1">
    <citation type="submission" date="2023-11" db="EMBL/GenBank/DDBJ databases">
        <title>Analysis of the Genomes of Mucilaginibacter gossypii cycad 4 and M. sabulilitoris SNA2: microbes with the potential for plant growth promotion.</title>
        <authorList>
            <person name="Hirsch A.M."/>
            <person name="Humm E."/>
            <person name="Rubbi M."/>
            <person name="Del Vecchio G."/>
            <person name="Ha S.M."/>
            <person name="Pellegrini M."/>
            <person name="Gunsalus R.P."/>
        </authorList>
    </citation>
    <scope>NUCLEOTIDE SEQUENCE [LARGE SCALE GENOMIC DNA]</scope>
    <source>
        <strain evidence="1 2">SNA2</strain>
    </source>
</reference>
<dbReference type="EMBL" id="CP139558">
    <property type="protein sequence ID" value="WPU93764.1"/>
    <property type="molecule type" value="Genomic_DNA"/>
</dbReference>
<evidence type="ECO:0000313" key="1">
    <source>
        <dbReference type="EMBL" id="WPU93764.1"/>
    </source>
</evidence>